<dbReference type="EMBL" id="SJKB01000010">
    <property type="protein sequence ID" value="TCC57577.1"/>
    <property type="molecule type" value="Genomic_DNA"/>
</dbReference>
<keyword evidence="3" id="KW-0732">Signal</keyword>
<dbReference type="Pfam" id="PF01817">
    <property type="entry name" value="CM_2"/>
    <property type="match status" value="1"/>
</dbReference>
<evidence type="ECO:0000313" key="6">
    <source>
        <dbReference type="EMBL" id="TCC57577.1"/>
    </source>
</evidence>
<evidence type="ECO:0000256" key="4">
    <source>
        <dbReference type="ARBA" id="ARBA00023235"/>
    </source>
</evidence>
<dbReference type="Proteomes" id="UP000291144">
    <property type="component" value="Unassembled WGS sequence"/>
</dbReference>
<reference evidence="6 7" key="1">
    <citation type="submission" date="2019-02" db="EMBL/GenBank/DDBJ databases">
        <title>Kribbella capetownensis sp. nov. and Kribbella speibonae sp. nov., isolated from soil.</title>
        <authorList>
            <person name="Curtis S.M."/>
            <person name="Norton I."/>
            <person name="Everest G.J."/>
            <person name="Meyers P.R."/>
        </authorList>
    </citation>
    <scope>NUCLEOTIDE SEQUENCE [LARGE SCALE GENOMIC DNA]</scope>
    <source>
        <strain evidence="6 7">NRRL B-24813</strain>
    </source>
</reference>
<dbReference type="SMART" id="SM00830">
    <property type="entry name" value="CM_2"/>
    <property type="match status" value="1"/>
</dbReference>
<evidence type="ECO:0000313" key="7">
    <source>
        <dbReference type="Proteomes" id="UP000291144"/>
    </source>
</evidence>
<comment type="pathway">
    <text evidence="1">Metabolic intermediate biosynthesis; prephenate biosynthesis; prephenate from chorismate: step 1/1.</text>
</comment>
<dbReference type="Gene3D" id="1.20.59.10">
    <property type="entry name" value="Chorismate mutase"/>
    <property type="match status" value="1"/>
</dbReference>
<dbReference type="InterPro" id="IPR036263">
    <property type="entry name" value="Chorismate_II_sf"/>
</dbReference>
<organism evidence="6 7">
    <name type="scientific">Kribbella pittospori</name>
    <dbReference type="NCBI Taxonomy" id="722689"/>
    <lineage>
        <taxon>Bacteria</taxon>
        <taxon>Bacillati</taxon>
        <taxon>Actinomycetota</taxon>
        <taxon>Actinomycetes</taxon>
        <taxon>Propionibacteriales</taxon>
        <taxon>Kribbellaceae</taxon>
        <taxon>Kribbella</taxon>
    </lineage>
</organism>
<keyword evidence="4 6" id="KW-0413">Isomerase</keyword>
<dbReference type="EC" id="5.4.99.5" evidence="2"/>
<dbReference type="PANTHER" id="PTHR38041">
    <property type="entry name" value="CHORISMATE MUTASE"/>
    <property type="match status" value="1"/>
</dbReference>
<dbReference type="AlphaFoldDB" id="A0A4R0KDL9"/>
<dbReference type="InterPro" id="IPR008240">
    <property type="entry name" value="Chorismate_mutase_periplasmic"/>
</dbReference>
<gene>
    <name evidence="6" type="primary">aroQ</name>
    <name evidence="6" type="ORF">E0H73_29855</name>
</gene>
<dbReference type="InterPro" id="IPR051331">
    <property type="entry name" value="Chorismate_mutase-related"/>
</dbReference>
<dbReference type="PANTHER" id="PTHR38041:SF2">
    <property type="entry name" value="SECRETED CHORISMATE MUTASE"/>
    <property type="match status" value="1"/>
</dbReference>
<name>A0A4R0KDL9_9ACTN</name>
<evidence type="ECO:0000256" key="1">
    <source>
        <dbReference type="ARBA" id="ARBA00004817"/>
    </source>
</evidence>
<evidence type="ECO:0000256" key="3">
    <source>
        <dbReference type="ARBA" id="ARBA00022729"/>
    </source>
</evidence>
<feature type="domain" description="Chorismate mutase" evidence="5">
    <location>
        <begin position="83"/>
        <end position="177"/>
    </location>
</feature>
<keyword evidence="7" id="KW-1185">Reference proteome</keyword>
<dbReference type="InterPro" id="IPR036979">
    <property type="entry name" value="CM_dom_sf"/>
</dbReference>
<dbReference type="UniPathway" id="UPA00120">
    <property type="reaction ID" value="UER00203"/>
</dbReference>
<dbReference type="GO" id="GO:0046417">
    <property type="term" value="P:chorismate metabolic process"/>
    <property type="evidence" value="ECO:0007669"/>
    <property type="project" value="InterPro"/>
</dbReference>
<dbReference type="OrthoDB" id="3825510at2"/>
<comment type="caution">
    <text evidence="6">The sequence shown here is derived from an EMBL/GenBank/DDBJ whole genome shotgun (WGS) entry which is preliminary data.</text>
</comment>
<accession>A0A4R0KDL9</accession>
<dbReference type="NCBIfam" id="TIGR01806">
    <property type="entry name" value="CM_mono2"/>
    <property type="match status" value="1"/>
</dbReference>
<dbReference type="SUPFAM" id="SSF48600">
    <property type="entry name" value="Chorismate mutase II"/>
    <property type="match status" value="1"/>
</dbReference>
<sequence>MHLVRRRAPLGWAVGDNWPPEIAWTPPRVTSASDIEEARRHSGWACSGKGCGDVLRRVISGVIVAGVVGVTQAGTSAVAAPAATVPAQGSTQTAVLHKAPVRLDGLTELVIRRIEVGDEVAASKYFSGKPVEDPVREQQIIDSVRASAVQLGIDPDSTAAFFQAQIEASKVVQRGLLAKWAADPSSTPTSGPDLDAVRQELDELTTGLLTELVRVDHLRHTGLACDVSLLVATTTGAAKHHFDRLHRQALAVGTATVCG</sequence>
<protein>
    <recommendedName>
        <fullName evidence="2">chorismate mutase</fullName>
        <ecNumber evidence="2">5.4.99.5</ecNumber>
    </recommendedName>
</protein>
<dbReference type="GO" id="GO:0009697">
    <property type="term" value="P:salicylic acid biosynthetic process"/>
    <property type="evidence" value="ECO:0007669"/>
    <property type="project" value="TreeGrafter"/>
</dbReference>
<dbReference type="PROSITE" id="PS51168">
    <property type="entry name" value="CHORISMATE_MUT_2"/>
    <property type="match status" value="1"/>
</dbReference>
<dbReference type="GO" id="GO:0004106">
    <property type="term" value="F:chorismate mutase activity"/>
    <property type="evidence" value="ECO:0007669"/>
    <property type="project" value="UniProtKB-EC"/>
</dbReference>
<evidence type="ECO:0000256" key="2">
    <source>
        <dbReference type="ARBA" id="ARBA00012404"/>
    </source>
</evidence>
<proteinExistence type="predicted"/>
<dbReference type="InterPro" id="IPR002701">
    <property type="entry name" value="CM_II_prokaryot"/>
</dbReference>
<evidence type="ECO:0000259" key="5">
    <source>
        <dbReference type="PROSITE" id="PS51168"/>
    </source>
</evidence>